<evidence type="ECO:0000313" key="2">
    <source>
        <dbReference type="Proteomes" id="UP000016930"/>
    </source>
</evidence>
<protein>
    <submittedName>
        <fullName evidence="1">Uncharacterized protein</fullName>
    </submittedName>
</protein>
<proteinExistence type="predicted"/>
<sequence length="244" mass="28043">MSECDDGPLARRVAIRSILDAYSVYGDRPDPQVLYFFLNTMYQMDVVSGIFVGSADFSNLPAEEQLVEEGASEVGPVDMDVEDDFQTTMAEDLEDDVEFQDGQVMPGLPVLELIARYMAEFDVEVSEMQAYEVPKDKQPIDDFLVLDAFLKVYIIHIERRINIYACFWTLQEIKRVVYWLSVFYCQHRLLASNPPQSIMNPQEMGKLLEDCVTCVHQFEREILPALAQDFDHVVTDEEEDINID</sequence>
<gene>
    <name evidence="1" type="ORF">CERSUDRAFT_118042</name>
</gene>
<dbReference type="OrthoDB" id="10639749at2759"/>
<keyword evidence="2" id="KW-1185">Reference proteome</keyword>
<dbReference type="HOGENOM" id="CLU_1137882_0_0_1"/>
<dbReference type="EMBL" id="KB445806">
    <property type="protein sequence ID" value="EMD33458.1"/>
    <property type="molecule type" value="Genomic_DNA"/>
</dbReference>
<accession>M2Q9D8</accession>
<dbReference type="Proteomes" id="UP000016930">
    <property type="component" value="Unassembled WGS sequence"/>
</dbReference>
<name>M2Q9D8_CERS8</name>
<dbReference type="AlphaFoldDB" id="M2Q9D8"/>
<organism evidence="1 2">
    <name type="scientific">Ceriporiopsis subvermispora (strain B)</name>
    <name type="common">White-rot fungus</name>
    <name type="synonym">Gelatoporia subvermispora</name>
    <dbReference type="NCBI Taxonomy" id="914234"/>
    <lineage>
        <taxon>Eukaryota</taxon>
        <taxon>Fungi</taxon>
        <taxon>Dikarya</taxon>
        <taxon>Basidiomycota</taxon>
        <taxon>Agaricomycotina</taxon>
        <taxon>Agaricomycetes</taxon>
        <taxon>Polyporales</taxon>
        <taxon>Gelatoporiaceae</taxon>
        <taxon>Gelatoporia</taxon>
    </lineage>
</organism>
<evidence type="ECO:0000313" key="1">
    <source>
        <dbReference type="EMBL" id="EMD33458.1"/>
    </source>
</evidence>
<reference evidence="1 2" key="1">
    <citation type="journal article" date="2012" name="Proc. Natl. Acad. Sci. U.S.A.">
        <title>Comparative genomics of Ceriporiopsis subvermispora and Phanerochaete chrysosporium provide insight into selective ligninolysis.</title>
        <authorList>
            <person name="Fernandez-Fueyo E."/>
            <person name="Ruiz-Duenas F.J."/>
            <person name="Ferreira P."/>
            <person name="Floudas D."/>
            <person name="Hibbett D.S."/>
            <person name="Canessa P."/>
            <person name="Larrondo L.F."/>
            <person name="James T.Y."/>
            <person name="Seelenfreund D."/>
            <person name="Lobos S."/>
            <person name="Polanco R."/>
            <person name="Tello M."/>
            <person name="Honda Y."/>
            <person name="Watanabe T."/>
            <person name="Watanabe T."/>
            <person name="Ryu J.S."/>
            <person name="Kubicek C.P."/>
            <person name="Schmoll M."/>
            <person name="Gaskell J."/>
            <person name="Hammel K.E."/>
            <person name="St John F.J."/>
            <person name="Vanden Wymelenberg A."/>
            <person name="Sabat G."/>
            <person name="Splinter BonDurant S."/>
            <person name="Syed K."/>
            <person name="Yadav J.S."/>
            <person name="Doddapaneni H."/>
            <person name="Subramanian V."/>
            <person name="Lavin J.L."/>
            <person name="Oguiza J.A."/>
            <person name="Perez G."/>
            <person name="Pisabarro A.G."/>
            <person name="Ramirez L."/>
            <person name="Santoyo F."/>
            <person name="Master E."/>
            <person name="Coutinho P.M."/>
            <person name="Henrissat B."/>
            <person name="Lombard V."/>
            <person name="Magnuson J.K."/>
            <person name="Kuees U."/>
            <person name="Hori C."/>
            <person name="Igarashi K."/>
            <person name="Samejima M."/>
            <person name="Held B.W."/>
            <person name="Barry K.W."/>
            <person name="LaButti K.M."/>
            <person name="Lapidus A."/>
            <person name="Lindquist E.A."/>
            <person name="Lucas S.M."/>
            <person name="Riley R."/>
            <person name="Salamov A.A."/>
            <person name="Hoffmeister D."/>
            <person name="Schwenk D."/>
            <person name="Hadar Y."/>
            <person name="Yarden O."/>
            <person name="de Vries R.P."/>
            <person name="Wiebenga A."/>
            <person name="Stenlid J."/>
            <person name="Eastwood D."/>
            <person name="Grigoriev I.V."/>
            <person name="Berka R.M."/>
            <person name="Blanchette R.A."/>
            <person name="Kersten P."/>
            <person name="Martinez A.T."/>
            <person name="Vicuna R."/>
            <person name="Cullen D."/>
        </authorList>
    </citation>
    <scope>NUCLEOTIDE SEQUENCE [LARGE SCALE GENOMIC DNA]</scope>
    <source>
        <strain evidence="1 2">B</strain>
    </source>
</reference>